<protein>
    <submittedName>
        <fullName evidence="2">Uncharacterized protein</fullName>
    </submittedName>
</protein>
<evidence type="ECO:0000313" key="2">
    <source>
        <dbReference type="EMBL" id="PKY61147.1"/>
    </source>
</evidence>
<gene>
    <name evidence="2" type="ORF">RhiirA4_485733</name>
</gene>
<evidence type="ECO:0000256" key="1">
    <source>
        <dbReference type="SAM" id="MobiDB-lite"/>
    </source>
</evidence>
<keyword evidence="3" id="KW-1185">Reference proteome</keyword>
<organism evidence="2 3">
    <name type="scientific">Rhizophagus irregularis</name>
    <dbReference type="NCBI Taxonomy" id="588596"/>
    <lineage>
        <taxon>Eukaryota</taxon>
        <taxon>Fungi</taxon>
        <taxon>Fungi incertae sedis</taxon>
        <taxon>Mucoromycota</taxon>
        <taxon>Glomeromycotina</taxon>
        <taxon>Glomeromycetes</taxon>
        <taxon>Glomerales</taxon>
        <taxon>Glomeraceae</taxon>
        <taxon>Rhizophagus</taxon>
    </lineage>
</organism>
<dbReference type="AlphaFoldDB" id="A0A2I1HQK4"/>
<feature type="compositionally biased region" description="Low complexity" evidence="1">
    <location>
        <begin position="17"/>
        <end position="29"/>
    </location>
</feature>
<dbReference type="Proteomes" id="UP000234323">
    <property type="component" value="Unassembled WGS sequence"/>
</dbReference>
<evidence type="ECO:0000313" key="3">
    <source>
        <dbReference type="Proteomes" id="UP000234323"/>
    </source>
</evidence>
<reference evidence="2 3" key="1">
    <citation type="submission" date="2015-10" db="EMBL/GenBank/DDBJ databases">
        <title>Genome analyses suggest a sexual origin of heterokaryosis in a supposedly ancient asexual fungus.</title>
        <authorList>
            <person name="Ropars J."/>
            <person name="Sedzielewska K."/>
            <person name="Noel J."/>
            <person name="Charron P."/>
            <person name="Farinelli L."/>
            <person name="Marton T."/>
            <person name="Kruger M."/>
            <person name="Pelin A."/>
            <person name="Brachmann A."/>
            <person name="Corradi N."/>
        </authorList>
    </citation>
    <scope>NUCLEOTIDE SEQUENCE [LARGE SCALE GENOMIC DNA]</scope>
    <source>
        <strain evidence="2 3">A4</strain>
    </source>
</reference>
<accession>A0A2I1HQK4</accession>
<sequence>MDSYYNDNVYVYENDAENHMSSSNNNMENDFYEDEPEDSPFKEIYKNIDEICKKYLIPNSLTLQCKQMVESLLYKTWIKEVENIYLLDSNQYNKGFVENNLCWIRL</sequence>
<comment type="caution">
    <text evidence="2">The sequence shown here is derived from an EMBL/GenBank/DDBJ whole genome shotgun (WGS) entry which is preliminary data.</text>
</comment>
<feature type="region of interest" description="Disordered" evidence="1">
    <location>
        <begin position="17"/>
        <end position="36"/>
    </location>
</feature>
<dbReference type="EMBL" id="LLXI01004991">
    <property type="protein sequence ID" value="PKY61147.1"/>
    <property type="molecule type" value="Genomic_DNA"/>
</dbReference>
<name>A0A2I1HQK4_9GLOM</name>
<proteinExistence type="predicted"/>